<feature type="domain" description="TniQ" evidence="2">
    <location>
        <begin position="8"/>
        <end position="164"/>
    </location>
</feature>
<evidence type="ECO:0000313" key="4">
    <source>
        <dbReference type="Proteomes" id="UP000280861"/>
    </source>
</evidence>
<dbReference type="RefSeq" id="WP_124090063.1">
    <property type="nucleotide sequence ID" value="NZ_CBCRYA010000005.1"/>
</dbReference>
<gene>
    <name evidence="3" type="ORF">PSET11_00323</name>
</gene>
<dbReference type="OrthoDB" id="4813139at2"/>
<proteinExistence type="predicted"/>
<dbReference type="InterPro" id="IPR009492">
    <property type="entry name" value="TniQ"/>
</dbReference>
<evidence type="ECO:0000256" key="1">
    <source>
        <dbReference type="SAM" id="MobiDB-lite"/>
    </source>
</evidence>
<organism evidence="3 4">
    <name type="scientific">Arthrobacter ulcerisalmonis</name>
    <dbReference type="NCBI Taxonomy" id="2483813"/>
    <lineage>
        <taxon>Bacteria</taxon>
        <taxon>Bacillati</taxon>
        <taxon>Actinomycetota</taxon>
        <taxon>Actinomycetes</taxon>
        <taxon>Micrococcales</taxon>
        <taxon>Micrococcaceae</taxon>
        <taxon>Arthrobacter</taxon>
    </lineage>
</organism>
<dbReference type="AlphaFoldDB" id="A0A3P5WF19"/>
<dbReference type="Pfam" id="PF06527">
    <property type="entry name" value="TniQ"/>
    <property type="match status" value="1"/>
</dbReference>
<evidence type="ECO:0000259" key="2">
    <source>
        <dbReference type="Pfam" id="PF06527"/>
    </source>
</evidence>
<feature type="region of interest" description="Disordered" evidence="1">
    <location>
        <begin position="303"/>
        <end position="323"/>
    </location>
</feature>
<protein>
    <submittedName>
        <fullName evidence="3">TniQ</fullName>
    </submittedName>
</protein>
<evidence type="ECO:0000313" key="3">
    <source>
        <dbReference type="EMBL" id="VDC18457.1"/>
    </source>
</evidence>
<dbReference type="Proteomes" id="UP000280861">
    <property type="component" value="Unassembled WGS sequence"/>
</dbReference>
<reference evidence="3 4" key="1">
    <citation type="submission" date="2018-11" db="EMBL/GenBank/DDBJ databases">
        <authorList>
            <person name="Criscuolo A."/>
        </authorList>
    </citation>
    <scope>NUCLEOTIDE SEQUENCE [LARGE SCALE GENOMIC DNA]</scope>
    <source>
        <strain evidence="3">AT11b</strain>
    </source>
</reference>
<keyword evidence="4" id="KW-1185">Reference proteome</keyword>
<accession>A0A3P5WF19</accession>
<dbReference type="EMBL" id="UXAU01000009">
    <property type="protein sequence ID" value="VDC18457.1"/>
    <property type="molecule type" value="Genomic_DNA"/>
</dbReference>
<name>A0A3P5WF19_9MICC</name>
<sequence length="400" mass="45374">MRPPERWPLHPAPVETESLSSWLRRTAASYDMYSYELLEHGLGHRELNDAELDLNPPPHLLDELAKRTGLDHHHVHTMTMTGWVPWLFDSLAPAPDNYETYVHQLSVLLPPKRRQIYTPGKWLPWLPEAGAKRACRECLESGPKILLFWQLPLMASCPVHGRRLESYEGHPADYILWATPADDQRELPKSSTLMDRRTWQAITTGSVDLPRRSVHAGVWFRLLRTLLDELSTARGRYGRQLEDVRRVWDRCGHPFRAGLHSWQPFETLDWTRQQQLLEAAAAAMEMIEDGSLTALGTSAHLLRPEPNAPISDGTPPGSLTGTAGAQKQPTLDELWNQVTATLDLCIAAAKKDPVVAKHLFDFARYGCRNEESVRGLRDTFAELQIPLDFLSQTQGDRPFA</sequence>